<dbReference type="Proteomes" id="UP001054945">
    <property type="component" value="Unassembled WGS sequence"/>
</dbReference>
<dbReference type="AlphaFoldDB" id="A0AAV4VAP0"/>
<keyword evidence="2" id="KW-1185">Reference proteome</keyword>
<name>A0AAV4VAP0_CAEEX</name>
<reference evidence="1 2" key="1">
    <citation type="submission" date="2021-06" db="EMBL/GenBank/DDBJ databases">
        <title>Caerostris extrusa draft genome.</title>
        <authorList>
            <person name="Kono N."/>
            <person name="Arakawa K."/>
        </authorList>
    </citation>
    <scope>NUCLEOTIDE SEQUENCE [LARGE SCALE GENOMIC DNA]</scope>
</reference>
<dbReference type="EMBL" id="BPLR01014197">
    <property type="protein sequence ID" value="GIY67074.1"/>
    <property type="molecule type" value="Genomic_DNA"/>
</dbReference>
<sequence length="99" mass="11707">MDKKLRKNKRLVEWKSKMNLWDSGGSESGFPAEEHSCAVAHKATHTKNKGILIVRKVFSKPTTHWCVCKRKKNRKWADKNILRINYQPECKTRLNRRET</sequence>
<organism evidence="1 2">
    <name type="scientific">Caerostris extrusa</name>
    <name type="common">Bark spider</name>
    <name type="synonym">Caerostris bankana</name>
    <dbReference type="NCBI Taxonomy" id="172846"/>
    <lineage>
        <taxon>Eukaryota</taxon>
        <taxon>Metazoa</taxon>
        <taxon>Ecdysozoa</taxon>
        <taxon>Arthropoda</taxon>
        <taxon>Chelicerata</taxon>
        <taxon>Arachnida</taxon>
        <taxon>Araneae</taxon>
        <taxon>Araneomorphae</taxon>
        <taxon>Entelegynae</taxon>
        <taxon>Araneoidea</taxon>
        <taxon>Araneidae</taxon>
        <taxon>Caerostris</taxon>
    </lineage>
</organism>
<proteinExistence type="predicted"/>
<comment type="caution">
    <text evidence="1">The sequence shown here is derived from an EMBL/GenBank/DDBJ whole genome shotgun (WGS) entry which is preliminary data.</text>
</comment>
<protein>
    <submittedName>
        <fullName evidence="1">Uncharacterized protein</fullName>
    </submittedName>
</protein>
<accession>A0AAV4VAP0</accession>
<evidence type="ECO:0000313" key="1">
    <source>
        <dbReference type="EMBL" id="GIY67074.1"/>
    </source>
</evidence>
<evidence type="ECO:0000313" key="2">
    <source>
        <dbReference type="Proteomes" id="UP001054945"/>
    </source>
</evidence>
<gene>
    <name evidence="1" type="ORF">CEXT_665961</name>
</gene>